<evidence type="ECO:0000256" key="3">
    <source>
        <dbReference type="ARBA" id="ARBA00022729"/>
    </source>
</evidence>
<evidence type="ECO:0000259" key="5">
    <source>
        <dbReference type="Pfam" id="PF13458"/>
    </source>
</evidence>
<name>A0A2A5C8G8_9GAMM</name>
<gene>
    <name evidence="6" type="ORF">COA71_12850</name>
</gene>
<dbReference type="GO" id="GO:0006865">
    <property type="term" value="P:amino acid transport"/>
    <property type="evidence" value="ECO:0007669"/>
    <property type="project" value="UniProtKB-KW"/>
</dbReference>
<dbReference type="InterPro" id="IPR028081">
    <property type="entry name" value="Leu-bd"/>
</dbReference>
<evidence type="ECO:0000256" key="2">
    <source>
        <dbReference type="ARBA" id="ARBA00022448"/>
    </source>
</evidence>
<dbReference type="EMBL" id="NVWI01000012">
    <property type="protein sequence ID" value="PCJ39771.1"/>
    <property type="molecule type" value="Genomic_DNA"/>
</dbReference>
<dbReference type="PANTHER" id="PTHR30483:SF6">
    <property type="entry name" value="PERIPLASMIC BINDING PROTEIN OF ABC TRANSPORTER FOR NATURAL AMINO ACIDS"/>
    <property type="match status" value="1"/>
</dbReference>
<dbReference type="InterPro" id="IPR000709">
    <property type="entry name" value="Leu_Ile_Val-bd"/>
</dbReference>
<feature type="domain" description="Leucine-binding protein" evidence="5">
    <location>
        <begin position="35"/>
        <end position="394"/>
    </location>
</feature>
<keyword evidence="4" id="KW-0029">Amino-acid transport</keyword>
<dbReference type="Proteomes" id="UP000228987">
    <property type="component" value="Unassembled WGS sequence"/>
</dbReference>
<proteinExistence type="inferred from homology"/>
<evidence type="ECO:0000313" key="6">
    <source>
        <dbReference type="EMBL" id="PCJ39771.1"/>
    </source>
</evidence>
<dbReference type="InterPro" id="IPR028082">
    <property type="entry name" value="Peripla_BP_I"/>
</dbReference>
<dbReference type="Gene3D" id="3.40.50.2300">
    <property type="match status" value="2"/>
</dbReference>
<evidence type="ECO:0000256" key="4">
    <source>
        <dbReference type="ARBA" id="ARBA00022970"/>
    </source>
</evidence>
<dbReference type="InterPro" id="IPR051010">
    <property type="entry name" value="BCAA_transport"/>
</dbReference>
<protein>
    <submittedName>
        <fullName evidence="6">Branched-chain amino acid ABC transporter substrate-binding protein</fullName>
    </submittedName>
</protein>
<dbReference type="SUPFAM" id="SSF53822">
    <property type="entry name" value="Periplasmic binding protein-like I"/>
    <property type="match status" value="1"/>
</dbReference>
<dbReference type="CDD" id="cd06340">
    <property type="entry name" value="PBP1_ABC_ligand_binding-like"/>
    <property type="match status" value="1"/>
</dbReference>
<evidence type="ECO:0000313" key="7">
    <source>
        <dbReference type="Proteomes" id="UP000228987"/>
    </source>
</evidence>
<organism evidence="6 7">
    <name type="scientific">SAR86 cluster bacterium</name>
    <dbReference type="NCBI Taxonomy" id="2030880"/>
    <lineage>
        <taxon>Bacteria</taxon>
        <taxon>Pseudomonadati</taxon>
        <taxon>Pseudomonadota</taxon>
        <taxon>Gammaproteobacteria</taxon>
        <taxon>SAR86 cluster</taxon>
    </lineage>
</organism>
<comment type="similarity">
    <text evidence="1">Belongs to the leucine-binding protein family.</text>
</comment>
<dbReference type="Pfam" id="PF13458">
    <property type="entry name" value="Peripla_BP_6"/>
    <property type="match status" value="1"/>
</dbReference>
<dbReference type="AlphaFoldDB" id="A0A2A5C8G8"/>
<dbReference type="PRINTS" id="PR00337">
    <property type="entry name" value="LEUILEVALBP"/>
</dbReference>
<keyword evidence="2" id="KW-0813">Transport</keyword>
<accession>A0A2A5C8G8</accession>
<dbReference type="PANTHER" id="PTHR30483">
    <property type="entry name" value="LEUCINE-SPECIFIC-BINDING PROTEIN"/>
    <property type="match status" value="1"/>
</dbReference>
<keyword evidence="3" id="KW-0732">Signal</keyword>
<reference evidence="7" key="1">
    <citation type="submission" date="2017-08" db="EMBL/GenBank/DDBJ databases">
        <title>A dynamic microbial community with high functional redundancy inhabits the cold, oxic subseafloor aquifer.</title>
        <authorList>
            <person name="Tully B.J."/>
            <person name="Wheat C.G."/>
            <person name="Glazer B.T."/>
            <person name="Huber J.A."/>
        </authorList>
    </citation>
    <scope>NUCLEOTIDE SEQUENCE [LARGE SCALE GENOMIC DNA]</scope>
</reference>
<evidence type="ECO:0000256" key="1">
    <source>
        <dbReference type="ARBA" id="ARBA00010062"/>
    </source>
</evidence>
<sequence>MLKQSGIFSIISATLLTLFFSLISLEISAQAILEPVKVGLIVPLSGPWARPGQVMRVAAELAVEEINEQGGIAALGGAPLELVVYDAGDNVERAKNAAQRMVAEEPDLIGAVGAYLSSFTLAVTEVTERAEVPILTLSYSDLITSRGFNYVFQTSASGAVQSSGALPVLMDMAESASGHRPETIAIIMDNTAASEAFVKPFFETNILEEYGLELVVNEVFTPPLANATSLIQHIRAEQPDLLLLLPTAISDTKLLLEKMNEFRLGRGLIPTISNGAAMGDPDLLSNMPGFLLEGVMSIVANWSTRGQEELIDKFKDVSGEPWMTQHPLSTYGHVWLFKQALEQSSSRDSTVIANTLRNMTLSDGAVNYFPGNSLSFDQTGKRIDAGILVIQWQEGEPITVFPEREALRSILWPGE</sequence>
<comment type="caution">
    <text evidence="6">The sequence shown here is derived from an EMBL/GenBank/DDBJ whole genome shotgun (WGS) entry which is preliminary data.</text>
</comment>